<keyword evidence="3" id="KW-1185">Reference proteome</keyword>
<dbReference type="PANTHER" id="PTHR33871">
    <property type="entry name" value="OS05G0503100 PROTEIN-RELATED"/>
    <property type="match status" value="1"/>
</dbReference>
<comment type="caution">
    <text evidence="2">The sequence shown here is derived from an EMBL/GenBank/DDBJ whole genome shotgun (WGS) entry which is preliminary data.</text>
</comment>
<feature type="compositionally biased region" description="Basic and acidic residues" evidence="1">
    <location>
        <begin position="195"/>
        <end position="209"/>
    </location>
</feature>
<organism evidence="2 3">
    <name type="scientific">Forsythia ovata</name>
    <dbReference type="NCBI Taxonomy" id="205694"/>
    <lineage>
        <taxon>Eukaryota</taxon>
        <taxon>Viridiplantae</taxon>
        <taxon>Streptophyta</taxon>
        <taxon>Embryophyta</taxon>
        <taxon>Tracheophyta</taxon>
        <taxon>Spermatophyta</taxon>
        <taxon>Magnoliopsida</taxon>
        <taxon>eudicotyledons</taxon>
        <taxon>Gunneridae</taxon>
        <taxon>Pentapetalae</taxon>
        <taxon>asterids</taxon>
        <taxon>lamiids</taxon>
        <taxon>Lamiales</taxon>
        <taxon>Oleaceae</taxon>
        <taxon>Forsythieae</taxon>
        <taxon>Forsythia</taxon>
    </lineage>
</organism>
<protein>
    <submittedName>
        <fullName evidence="2">Uncharacterized protein</fullName>
    </submittedName>
</protein>
<dbReference type="Proteomes" id="UP001604277">
    <property type="component" value="Unassembled WGS sequence"/>
</dbReference>
<evidence type="ECO:0000256" key="1">
    <source>
        <dbReference type="SAM" id="MobiDB-lite"/>
    </source>
</evidence>
<proteinExistence type="predicted"/>
<feature type="compositionally biased region" description="Polar residues" evidence="1">
    <location>
        <begin position="83"/>
        <end position="98"/>
    </location>
</feature>
<dbReference type="AlphaFoldDB" id="A0ABD1W9S8"/>
<sequence>MKRIVVSRSDKCKAKWLAQFDPARLKSRFVLEPAAPIGCCVSAASKSAAPNSYASKSNGDSKLSKSPPPSLEEEKVKEVLSETPTIPKQTSSIISTFPENEQNKVPSIKSSSLLSDFSKILCEKQQSDGVFKKPVMVFNNDEVSEDFSEICSTLSKSVSVSTFVTKKRENNENVNEVKQSAPARFKNWSFSGEVKKEKTVEKTPGKRSDSSPGQARSGPVTGKNGLTVHGRRDSWEGSCWSSLSR</sequence>
<reference evidence="3" key="1">
    <citation type="submission" date="2024-07" db="EMBL/GenBank/DDBJ databases">
        <title>Two chromosome-level genome assemblies of Korean endemic species Abeliophyllum distichum and Forsythia ovata (Oleaceae).</title>
        <authorList>
            <person name="Jang H."/>
        </authorList>
    </citation>
    <scope>NUCLEOTIDE SEQUENCE [LARGE SCALE GENOMIC DNA]</scope>
</reference>
<evidence type="ECO:0000313" key="3">
    <source>
        <dbReference type="Proteomes" id="UP001604277"/>
    </source>
</evidence>
<dbReference type="PANTHER" id="PTHR33871:SF1">
    <property type="entry name" value="OS05G0503100 PROTEIN"/>
    <property type="match status" value="1"/>
</dbReference>
<dbReference type="EMBL" id="JBFOLJ010000004">
    <property type="protein sequence ID" value="KAL2546431.1"/>
    <property type="molecule type" value="Genomic_DNA"/>
</dbReference>
<gene>
    <name evidence="2" type="ORF">Fot_15664</name>
</gene>
<name>A0ABD1W9S8_9LAMI</name>
<feature type="region of interest" description="Disordered" evidence="1">
    <location>
        <begin position="195"/>
        <end position="245"/>
    </location>
</feature>
<feature type="compositionally biased region" description="Polar residues" evidence="1">
    <location>
        <begin position="45"/>
        <end position="60"/>
    </location>
</feature>
<accession>A0ABD1W9S8</accession>
<feature type="region of interest" description="Disordered" evidence="1">
    <location>
        <begin position="45"/>
        <end position="98"/>
    </location>
</feature>
<evidence type="ECO:0000313" key="2">
    <source>
        <dbReference type="EMBL" id="KAL2546431.1"/>
    </source>
</evidence>